<comment type="caution">
    <text evidence="3">The sequence shown here is derived from an EMBL/GenBank/DDBJ whole genome shotgun (WGS) entry which is preliminary data.</text>
</comment>
<evidence type="ECO:0000256" key="1">
    <source>
        <dbReference type="ARBA" id="ARBA00023118"/>
    </source>
</evidence>
<sequence length="285" mass="33709">MNRTPLKFEFSEVAKVWTGDANRKCPYLRETGILGSIRWWFEAVVRGYGGYACDPRSKDACNDAKDHCAVCELFGCTNWSAKFRFSVEKNKKNNKDITITMVFNPLKTIKEEEEFLLKKTLWIISKYGSIGGRTTRKPEPGKQNKEAHKDYGLIKLVSPSEKELKKELNDDNRKNKAINYLKGVKSKEIKDYQEYPNLKYFIFGRCQTGTYLNKTEMEKIMNQFPWLKGRERREKDPGKSKFLFSFYEGRWWCYYKADDCEYKELYEFLRGKPYFDDIKKGEEIL</sequence>
<evidence type="ECO:0000259" key="2">
    <source>
        <dbReference type="Pfam" id="PF03787"/>
    </source>
</evidence>
<dbReference type="GO" id="GO:0051607">
    <property type="term" value="P:defense response to virus"/>
    <property type="evidence" value="ECO:0007669"/>
    <property type="project" value="UniProtKB-KW"/>
</dbReference>
<dbReference type="AlphaFoldDB" id="A0A7C3UQZ9"/>
<name>A0A7C3UQZ9_UNCW3</name>
<gene>
    <name evidence="3" type="primary">cmr1</name>
    <name evidence="3" type="ORF">ENX07_03345</name>
</gene>
<reference evidence="3" key="1">
    <citation type="journal article" date="2020" name="mSystems">
        <title>Genome- and Community-Level Interaction Insights into Carbon Utilization and Element Cycling Functions of Hydrothermarchaeota in Hydrothermal Sediment.</title>
        <authorList>
            <person name="Zhou Z."/>
            <person name="Liu Y."/>
            <person name="Xu W."/>
            <person name="Pan J."/>
            <person name="Luo Z.H."/>
            <person name="Li M."/>
        </authorList>
    </citation>
    <scope>NUCLEOTIDE SEQUENCE [LARGE SCALE GENOMIC DNA]</scope>
    <source>
        <strain evidence="3">SpSt-906</strain>
    </source>
</reference>
<dbReference type="NCBIfam" id="TIGR01894">
    <property type="entry name" value="cas_TM1795_cmr1"/>
    <property type="match status" value="1"/>
</dbReference>
<organism evidence="3">
    <name type="scientific">candidate division WOR-3 bacterium</name>
    <dbReference type="NCBI Taxonomy" id="2052148"/>
    <lineage>
        <taxon>Bacteria</taxon>
        <taxon>Bacteria division WOR-3</taxon>
    </lineage>
</organism>
<dbReference type="Pfam" id="PF03787">
    <property type="entry name" value="RAMPs"/>
    <property type="match status" value="1"/>
</dbReference>
<dbReference type="InterPro" id="IPR007522">
    <property type="entry name" value="CRISPR-assoc_prot_TM1795"/>
</dbReference>
<protein>
    <submittedName>
        <fullName evidence="3">Type III-B CRISPR module RAMP protein Cmr1</fullName>
    </submittedName>
</protein>
<accession>A0A7C3UQZ9</accession>
<dbReference type="InterPro" id="IPR005537">
    <property type="entry name" value="RAMP_III_fam"/>
</dbReference>
<evidence type="ECO:0000313" key="3">
    <source>
        <dbReference type="EMBL" id="HGE99088.1"/>
    </source>
</evidence>
<proteinExistence type="predicted"/>
<keyword evidence="1" id="KW-0051">Antiviral defense</keyword>
<feature type="domain" description="CRISPR type III-associated protein" evidence="2">
    <location>
        <begin position="16"/>
        <end position="136"/>
    </location>
</feature>
<dbReference type="EMBL" id="DTMQ01000019">
    <property type="protein sequence ID" value="HGE99088.1"/>
    <property type="molecule type" value="Genomic_DNA"/>
</dbReference>